<organism evidence="2 3">
    <name type="scientific">Portunus trituberculatus</name>
    <name type="common">Swimming crab</name>
    <name type="synonym">Neptunus trituberculatus</name>
    <dbReference type="NCBI Taxonomy" id="210409"/>
    <lineage>
        <taxon>Eukaryota</taxon>
        <taxon>Metazoa</taxon>
        <taxon>Ecdysozoa</taxon>
        <taxon>Arthropoda</taxon>
        <taxon>Crustacea</taxon>
        <taxon>Multicrustacea</taxon>
        <taxon>Malacostraca</taxon>
        <taxon>Eumalacostraca</taxon>
        <taxon>Eucarida</taxon>
        <taxon>Decapoda</taxon>
        <taxon>Pleocyemata</taxon>
        <taxon>Brachyura</taxon>
        <taxon>Eubrachyura</taxon>
        <taxon>Portunoidea</taxon>
        <taxon>Portunidae</taxon>
        <taxon>Portuninae</taxon>
        <taxon>Portunus</taxon>
    </lineage>
</organism>
<dbReference type="AlphaFoldDB" id="A0A5B7HZL2"/>
<keyword evidence="3" id="KW-1185">Reference proteome</keyword>
<comment type="caution">
    <text evidence="2">The sequence shown here is derived from an EMBL/GenBank/DDBJ whole genome shotgun (WGS) entry which is preliminary data.</text>
</comment>
<dbReference type="EMBL" id="VSRR010039481">
    <property type="protein sequence ID" value="MPC74687.1"/>
    <property type="molecule type" value="Genomic_DNA"/>
</dbReference>
<evidence type="ECO:0000313" key="2">
    <source>
        <dbReference type="EMBL" id="MPC74687.1"/>
    </source>
</evidence>
<dbReference type="Proteomes" id="UP000324222">
    <property type="component" value="Unassembled WGS sequence"/>
</dbReference>
<name>A0A5B7HZL2_PORTR</name>
<feature type="region of interest" description="Disordered" evidence="1">
    <location>
        <begin position="33"/>
        <end position="53"/>
    </location>
</feature>
<feature type="compositionally biased region" description="Low complexity" evidence="1">
    <location>
        <begin position="78"/>
        <end position="89"/>
    </location>
</feature>
<proteinExistence type="predicted"/>
<evidence type="ECO:0000256" key="1">
    <source>
        <dbReference type="SAM" id="MobiDB-lite"/>
    </source>
</evidence>
<sequence length="103" mass="11524">MQRVWMHLVFSKAHEMFLEFHVPEVTYVSRDRLSNSGASSEQSPQHNLSNQQPTIFKKTFSRFKTLLQHIAPLKSPVTTTTTTTITGPGTCRGHLTPSLSPSA</sequence>
<evidence type="ECO:0000313" key="3">
    <source>
        <dbReference type="Proteomes" id="UP000324222"/>
    </source>
</evidence>
<protein>
    <submittedName>
        <fullName evidence="2">Uncharacterized protein</fullName>
    </submittedName>
</protein>
<feature type="compositionally biased region" description="Polar residues" evidence="1">
    <location>
        <begin position="34"/>
        <end position="53"/>
    </location>
</feature>
<gene>
    <name evidence="2" type="ORF">E2C01_069059</name>
</gene>
<feature type="region of interest" description="Disordered" evidence="1">
    <location>
        <begin position="78"/>
        <end position="103"/>
    </location>
</feature>
<accession>A0A5B7HZL2</accession>
<reference evidence="2 3" key="1">
    <citation type="submission" date="2019-05" db="EMBL/GenBank/DDBJ databases">
        <title>Another draft genome of Portunus trituberculatus and its Hox gene families provides insights of decapod evolution.</title>
        <authorList>
            <person name="Jeong J.-H."/>
            <person name="Song I."/>
            <person name="Kim S."/>
            <person name="Choi T."/>
            <person name="Kim D."/>
            <person name="Ryu S."/>
            <person name="Kim W."/>
        </authorList>
    </citation>
    <scope>NUCLEOTIDE SEQUENCE [LARGE SCALE GENOMIC DNA]</scope>
    <source>
        <tissue evidence="2">Muscle</tissue>
    </source>
</reference>